<feature type="domain" description="Core-binding (CB)" evidence="7">
    <location>
        <begin position="17"/>
        <end position="116"/>
    </location>
</feature>
<dbReference type="PROSITE" id="PS51898">
    <property type="entry name" value="TYR_RECOMBINASE"/>
    <property type="match status" value="1"/>
</dbReference>
<dbReference type="InterPro" id="IPR013762">
    <property type="entry name" value="Integrase-like_cat_sf"/>
</dbReference>
<evidence type="ECO:0000256" key="3">
    <source>
        <dbReference type="ARBA" id="ARBA00023125"/>
    </source>
</evidence>
<evidence type="ECO:0000313" key="9">
    <source>
        <dbReference type="Proteomes" id="UP000176322"/>
    </source>
</evidence>
<name>A0A1F6BYL0_9BACT</name>
<evidence type="ECO:0000256" key="1">
    <source>
        <dbReference type="ARBA" id="ARBA00008857"/>
    </source>
</evidence>
<evidence type="ECO:0000259" key="7">
    <source>
        <dbReference type="PROSITE" id="PS51900"/>
    </source>
</evidence>
<dbReference type="Pfam" id="PF00589">
    <property type="entry name" value="Phage_integrase"/>
    <property type="match status" value="1"/>
</dbReference>
<dbReference type="InterPro" id="IPR050090">
    <property type="entry name" value="Tyrosine_recombinase_XerCD"/>
</dbReference>
<dbReference type="Pfam" id="PF02899">
    <property type="entry name" value="Phage_int_SAM_1"/>
    <property type="match status" value="1"/>
</dbReference>
<evidence type="ECO:0000256" key="5">
    <source>
        <dbReference type="PROSITE-ProRule" id="PRU01248"/>
    </source>
</evidence>
<dbReference type="AlphaFoldDB" id="A0A1F6BYL0"/>
<comment type="similarity">
    <text evidence="1">Belongs to the 'phage' integrase family.</text>
</comment>
<gene>
    <name evidence="8" type="ORF">A2837_02225</name>
</gene>
<protein>
    <recommendedName>
        <fullName evidence="10">Tyrosine recombinase XerC</fullName>
    </recommendedName>
</protein>
<dbReference type="GO" id="GO:0006310">
    <property type="term" value="P:DNA recombination"/>
    <property type="evidence" value="ECO:0007669"/>
    <property type="project" value="UniProtKB-KW"/>
</dbReference>
<dbReference type="PANTHER" id="PTHR30349:SF41">
    <property type="entry name" value="INTEGRASE_RECOMBINASE PROTEIN MJ0367-RELATED"/>
    <property type="match status" value="1"/>
</dbReference>
<dbReference type="Gene3D" id="1.10.150.130">
    <property type="match status" value="1"/>
</dbReference>
<dbReference type="InterPro" id="IPR004107">
    <property type="entry name" value="Integrase_SAM-like_N"/>
</dbReference>
<evidence type="ECO:0000313" key="8">
    <source>
        <dbReference type="EMBL" id="OGG42000.1"/>
    </source>
</evidence>
<evidence type="ECO:0000256" key="2">
    <source>
        <dbReference type="ARBA" id="ARBA00022908"/>
    </source>
</evidence>
<dbReference type="Gene3D" id="1.10.443.10">
    <property type="entry name" value="Intergrase catalytic core"/>
    <property type="match status" value="1"/>
</dbReference>
<organism evidence="8 9">
    <name type="scientific">Candidatus Kaiserbacteria bacterium RIFCSPHIGHO2_01_FULL_46_22</name>
    <dbReference type="NCBI Taxonomy" id="1798475"/>
    <lineage>
        <taxon>Bacteria</taxon>
        <taxon>Candidatus Kaiseribacteriota</taxon>
    </lineage>
</organism>
<dbReference type="InterPro" id="IPR011010">
    <property type="entry name" value="DNA_brk_join_enz"/>
</dbReference>
<evidence type="ECO:0000259" key="6">
    <source>
        <dbReference type="PROSITE" id="PS51898"/>
    </source>
</evidence>
<dbReference type="InterPro" id="IPR044068">
    <property type="entry name" value="CB"/>
</dbReference>
<sequence length="329" mass="37899">MKKEETKNTETLKTANFVVLPHVSHFLTSILANNYSTKTHDSYKRDLLTFDKFLATEMSHLSFKELDKHSIELFKAYLNSDDRKTTLNKVSSENRLKSGSVNRMLSSLRRYFTYLVDMDFESPVPPTAIKLVRAEKKHGQVAELSELISLIEYPTKVEKNKFVALRNRAMLETLFASGMRISELLGLKLNQLDKSGRIFIQGKGKKQRFIYLTERSKEHIDAYLKLRVDDFPYLFIPKRGLNAGEKNKRIAPNYLQMKIKKYRELLGINVPTSAHSLRHGFATYLAEQGANPAAIQVLLGHESLDTTTRYVHASDKYAEDTHRKFHPLK</sequence>
<dbReference type="EMBL" id="MFKO01000002">
    <property type="protein sequence ID" value="OGG42000.1"/>
    <property type="molecule type" value="Genomic_DNA"/>
</dbReference>
<accession>A0A1F6BYL0</accession>
<proteinExistence type="inferred from homology"/>
<evidence type="ECO:0000256" key="4">
    <source>
        <dbReference type="ARBA" id="ARBA00023172"/>
    </source>
</evidence>
<dbReference type="InterPro" id="IPR010998">
    <property type="entry name" value="Integrase_recombinase_N"/>
</dbReference>
<dbReference type="SUPFAM" id="SSF56349">
    <property type="entry name" value="DNA breaking-rejoining enzymes"/>
    <property type="match status" value="1"/>
</dbReference>
<dbReference type="InterPro" id="IPR002104">
    <property type="entry name" value="Integrase_catalytic"/>
</dbReference>
<comment type="caution">
    <text evidence="8">The sequence shown here is derived from an EMBL/GenBank/DDBJ whole genome shotgun (WGS) entry which is preliminary data.</text>
</comment>
<dbReference type="Proteomes" id="UP000176322">
    <property type="component" value="Unassembled WGS sequence"/>
</dbReference>
<reference evidence="8 9" key="1">
    <citation type="journal article" date="2016" name="Nat. Commun.">
        <title>Thousands of microbial genomes shed light on interconnected biogeochemical processes in an aquifer system.</title>
        <authorList>
            <person name="Anantharaman K."/>
            <person name="Brown C.T."/>
            <person name="Hug L.A."/>
            <person name="Sharon I."/>
            <person name="Castelle C.J."/>
            <person name="Probst A.J."/>
            <person name="Thomas B.C."/>
            <person name="Singh A."/>
            <person name="Wilkins M.J."/>
            <person name="Karaoz U."/>
            <person name="Brodie E.L."/>
            <person name="Williams K.H."/>
            <person name="Hubbard S.S."/>
            <person name="Banfield J.F."/>
        </authorList>
    </citation>
    <scope>NUCLEOTIDE SEQUENCE [LARGE SCALE GENOMIC DNA]</scope>
</reference>
<keyword evidence="3 5" id="KW-0238">DNA-binding</keyword>
<keyword evidence="4" id="KW-0233">DNA recombination</keyword>
<dbReference type="GO" id="GO:0015074">
    <property type="term" value="P:DNA integration"/>
    <property type="evidence" value="ECO:0007669"/>
    <property type="project" value="UniProtKB-KW"/>
</dbReference>
<keyword evidence="2" id="KW-0229">DNA integration</keyword>
<dbReference type="GO" id="GO:0003677">
    <property type="term" value="F:DNA binding"/>
    <property type="evidence" value="ECO:0007669"/>
    <property type="project" value="UniProtKB-UniRule"/>
</dbReference>
<dbReference type="PANTHER" id="PTHR30349">
    <property type="entry name" value="PHAGE INTEGRASE-RELATED"/>
    <property type="match status" value="1"/>
</dbReference>
<feature type="domain" description="Tyr recombinase" evidence="6">
    <location>
        <begin position="134"/>
        <end position="323"/>
    </location>
</feature>
<evidence type="ECO:0008006" key="10">
    <source>
        <dbReference type="Google" id="ProtNLM"/>
    </source>
</evidence>
<dbReference type="STRING" id="1798475.A2837_02225"/>
<dbReference type="PROSITE" id="PS51900">
    <property type="entry name" value="CB"/>
    <property type="match status" value="1"/>
</dbReference>